<evidence type="ECO:0000259" key="2">
    <source>
        <dbReference type="PROSITE" id="PS50937"/>
    </source>
</evidence>
<accession>A0A6P1ZJS8</accession>
<dbReference type="PANTHER" id="PTHR30204">
    <property type="entry name" value="REDOX-CYCLING DRUG-SENSING TRANSCRIPTIONAL ACTIVATOR SOXR"/>
    <property type="match status" value="1"/>
</dbReference>
<dbReference type="Proteomes" id="UP000503251">
    <property type="component" value="Chromosome"/>
</dbReference>
<dbReference type="EMBL" id="QMIF01000002">
    <property type="protein sequence ID" value="TVM35961.1"/>
    <property type="molecule type" value="Genomic_DNA"/>
</dbReference>
<dbReference type="CDD" id="cd04765">
    <property type="entry name" value="HTH_MlrA-like_sg2"/>
    <property type="match status" value="1"/>
</dbReference>
<dbReference type="GO" id="GO:0003677">
    <property type="term" value="F:DNA binding"/>
    <property type="evidence" value="ECO:0007669"/>
    <property type="project" value="UniProtKB-KW"/>
</dbReference>
<dbReference type="RefSeq" id="WP_144234292.1">
    <property type="nucleotide sequence ID" value="NZ_CP039543.1"/>
</dbReference>
<name>A0A6P1ZJS8_9BACT</name>
<evidence type="ECO:0000313" key="6">
    <source>
        <dbReference type="Proteomes" id="UP000503251"/>
    </source>
</evidence>
<dbReference type="PANTHER" id="PTHR30204:SF15">
    <property type="entry name" value="BLL5018 PROTEIN"/>
    <property type="match status" value="1"/>
</dbReference>
<proteinExistence type="predicted"/>
<dbReference type="EMBL" id="CP039543">
    <property type="protein sequence ID" value="QJT09923.1"/>
    <property type="molecule type" value="Genomic_DNA"/>
</dbReference>
<dbReference type="InterPro" id="IPR009061">
    <property type="entry name" value="DNA-bd_dom_put_sf"/>
</dbReference>
<dbReference type="SMART" id="SM00422">
    <property type="entry name" value="HTH_MERR"/>
    <property type="match status" value="1"/>
</dbReference>
<reference evidence="3 6" key="2">
    <citation type="submission" date="2019-04" db="EMBL/GenBank/DDBJ databases">
        <title>Isolation and culture of sulfate reducing bacteria from the cold seep of the South China Sea.</title>
        <authorList>
            <person name="Sun C."/>
            <person name="Liu R."/>
        </authorList>
    </citation>
    <scope>NUCLEOTIDE SEQUENCE [LARGE SCALE GENOMIC DNA]</scope>
    <source>
        <strain evidence="3 6">CS1</strain>
    </source>
</reference>
<gene>
    <name evidence="4" type="ORF">DQK91_04750</name>
    <name evidence="3" type="ORF">E8L03_13685</name>
</gene>
<dbReference type="InterPro" id="IPR000551">
    <property type="entry name" value="MerR-type_HTH_dom"/>
</dbReference>
<dbReference type="PROSITE" id="PS50937">
    <property type="entry name" value="HTH_MERR_2"/>
    <property type="match status" value="1"/>
</dbReference>
<dbReference type="GO" id="GO:0003700">
    <property type="term" value="F:DNA-binding transcription factor activity"/>
    <property type="evidence" value="ECO:0007669"/>
    <property type="project" value="InterPro"/>
</dbReference>
<evidence type="ECO:0000256" key="1">
    <source>
        <dbReference type="ARBA" id="ARBA00023125"/>
    </source>
</evidence>
<keyword evidence="6" id="KW-1185">Reference proteome</keyword>
<dbReference type="OrthoDB" id="9810140at2"/>
<dbReference type="SUPFAM" id="SSF46955">
    <property type="entry name" value="Putative DNA-binding domain"/>
    <property type="match status" value="1"/>
</dbReference>
<dbReference type="Proteomes" id="UP000434052">
    <property type="component" value="Unassembled WGS sequence"/>
</dbReference>
<dbReference type="Pfam" id="PF13411">
    <property type="entry name" value="MerR_1"/>
    <property type="match status" value="1"/>
</dbReference>
<dbReference type="Gene3D" id="1.10.1660.10">
    <property type="match status" value="1"/>
</dbReference>
<evidence type="ECO:0000313" key="4">
    <source>
        <dbReference type="EMBL" id="TVM35961.1"/>
    </source>
</evidence>
<feature type="domain" description="HTH merR-type" evidence="2">
    <location>
        <begin position="10"/>
        <end position="80"/>
    </location>
</feature>
<dbReference type="InterPro" id="IPR047057">
    <property type="entry name" value="MerR_fam"/>
</dbReference>
<protein>
    <submittedName>
        <fullName evidence="4">MerR family transcriptional regulator</fullName>
    </submittedName>
</protein>
<reference evidence="4 5" key="1">
    <citation type="submission" date="2018-06" db="EMBL/GenBank/DDBJ databases">
        <title>Complete genome of Desulfovibrio marinus P48SEP.</title>
        <authorList>
            <person name="Crispim J.S."/>
            <person name="Vidigal P.M.P."/>
            <person name="Silva L.C.F."/>
            <person name="Araujo L.C."/>
            <person name="Laguardia C.N."/>
            <person name="Dias R.S."/>
            <person name="Sousa M.P."/>
            <person name="Paula S.O."/>
            <person name="Silva C."/>
        </authorList>
    </citation>
    <scope>NUCLEOTIDE SEQUENCE [LARGE SCALE GENOMIC DNA]</scope>
    <source>
        <strain evidence="4 5">P48SEP</strain>
    </source>
</reference>
<evidence type="ECO:0000313" key="3">
    <source>
        <dbReference type="EMBL" id="QJT09923.1"/>
    </source>
</evidence>
<sequence length="110" mass="12567">MTDWSGGSGTYKIGEAAELLGLKPYVLRFWESEFPQLKPKRSSTGQRVYTETHVELLRTIRHLLHEEGLTIDGARRRLKETMSPPPEATIAYVVDELEAMRRLLTGEHES</sequence>
<keyword evidence="1" id="KW-0238">DNA-binding</keyword>
<dbReference type="AlphaFoldDB" id="A0A6P1ZJS8"/>
<evidence type="ECO:0000313" key="5">
    <source>
        <dbReference type="Proteomes" id="UP000434052"/>
    </source>
</evidence>
<organism evidence="4 5">
    <name type="scientific">Oceanidesulfovibrio marinus</name>
    <dbReference type="NCBI Taxonomy" id="370038"/>
    <lineage>
        <taxon>Bacteria</taxon>
        <taxon>Pseudomonadati</taxon>
        <taxon>Thermodesulfobacteriota</taxon>
        <taxon>Desulfovibrionia</taxon>
        <taxon>Desulfovibrionales</taxon>
        <taxon>Desulfovibrionaceae</taxon>
        <taxon>Oceanidesulfovibrio</taxon>
    </lineage>
</organism>